<evidence type="ECO:0000256" key="10">
    <source>
        <dbReference type="ARBA" id="ARBA00023180"/>
    </source>
</evidence>
<dbReference type="AlphaFoldDB" id="A0A9Q0M717"/>
<dbReference type="PANTHER" id="PTHR11214:SF379">
    <property type="entry name" value="HEXOSYLTRANSFERASE-RELATED"/>
    <property type="match status" value="1"/>
</dbReference>
<keyword evidence="13" id="KW-1185">Reference proteome</keyword>
<evidence type="ECO:0000256" key="3">
    <source>
        <dbReference type="ARBA" id="ARBA00022676"/>
    </source>
</evidence>
<keyword evidence="8 11" id="KW-0333">Golgi apparatus</keyword>
<protein>
    <recommendedName>
        <fullName evidence="11">Hexosyltransferase</fullName>
        <ecNumber evidence="11">2.4.1.-</ecNumber>
    </recommendedName>
</protein>
<comment type="subcellular location">
    <subcellularLocation>
        <location evidence="1 11">Golgi apparatus membrane</location>
        <topology evidence="1 11">Single-pass type II membrane protein</topology>
    </subcellularLocation>
</comment>
<dbReference type="PANTHER" id="PTHR11214">
    <property type="entry name" value="BETA-1,3-N-ACETYLGLUCOSAMINYLTRANSFERASE"/>
    <property type="match status" value="1"/>
</dbReference>
<keyword evidence="4" id="KW-0808">Transferase</keyword>
<dbReference type="InterPro" id="IPR002659">
    <property type="entry name" value="Glyco_trans_31"/>
</dbReference>
<keyword evidence="10" id="KW-0325">Glycoprotein</keyword>
<evidence type="ECO:0000256" key="6">
    <source>
        <dbReference type="ARBA" id="ARBA00022968"/>
    </source>
</evidence>
<comment type="similarity">
    <text evidence="2 11">Belongs to the glycosyltransferase 31 family.</text>
</comment>
<keyword evidence="6 11" id="KW-0735">Signal-anchor</keyword>
<evidence type="ECO:0000256" key="9">
    <source>
        <dbReference type="ARBA" id="ARBA00023136"/>
    </source>
</evidence>
<reference evidence="12" key="1">
    <citation type="submission" date="2022-12" db="EMBL/GenBank/DDBJ databases">
        <title>Genome assemblies of Blomia tropicalis.</title>
        <authorList>
            <person name="Cui Y."/>
        </authorList>
    </citation>
    <scope>NUCLEOTIDE SEQUENCE</scope>
    <source>
        <tissue evidence="12">Adult mites</tissue>
    </source>
</reference>
<gene>
    <name evidence="12" type="ORF">RDWZM_006930</name>
</gene>
<dbReference type="GO" id="GO:0016758">
    <property type="term" value="F:hexosyltransferase activity"/>
    <property type="evidence" value="ECO:0007669"/>
    <property type="project" value="InterPro"/>
</dbReference>
<evidence type="ECO:0000256" key="8">
    <source>
        <dbReference type="ARBA" id="ARBA00023034"/>
    </source>
</evidence>
<keyword evidence="3 11" id="KW-0328">Glycosyltransferase</keyword>
<dbReference type="GO" id="GO:0006493">
    <property type="term" value="P:protein O-linked glycosylation"/>
    <property type="evidence" value="ECO:0007669"/>
    <property type="project" value="TreeGrafter"/>
</dbReference>
<comment type="caution">
    <text evidence="12">The sequence shown here is derived from an EMBL/GenBank/DDBJ whole genome shotgun (WGS) entry which is preliminary data.</text>
</comment>
<evidence type="ECO:0000256" key="7">
    <source>
        <dbReference type="ARBA" id="ARBA00022989"/>
    </source>
</evidence>
<keyword evidence="7 11" id="KW-1133">Transmembrane helix</keyword>
<feature type="transmembrane region" description="Helical" evidence="11">
    <location>
        <begin position="24"/>
        <end position="47"/>
    </location>
</feature>
<evidence type="ECO:0000256" key="4">
    <source>
        <dbReference type="ARBA" id="ARBA00022679"/>
    </source>
</evidence>
<keyword evidence="9 11" id="KW-0472">Membrane</keyword>
<dbReference type="FunFam" id="3.90.550.50:FF:000001">
    <property type="entry name" value="Hexosyltransferase"/>
    <property type="match status" value="1"/>
</dbReference>
<keyword evidence="5 11" id="KW-0812">Transmembrane</keyword>
<dbReference type="Pfam" id="PF01762">
    <property type="entry name" value="Galactosyl_T"/>
    <property type="match status" value="1"/>
</dbReference>
<evidence type="ECO:0000256" key="5">
    <source>
        <dbReference type="ARBA" id="ARBA00022692"/>
    </source>
</evidence>
<evidence type="ECO:0000256" key="11">
    <source>
        <dbReference type="RuleBase" id="RU363063"/>
    </source>
</evidence>
<dbReference type="EMBL" id="JAPWDV010000002">
    <property type="protein sequence ID" value="KAJ6221118.1"/>
    <property type="molecule type" value="Genomic_DNA"/>
</dbReference>
<evidence type="ECO:0000256" key="2">
    <source>
        <dbReference type="ARBA" id="ARBA00008661"/>
    </source>
</evidence>
<dbReference type="GO" id="GO:0000139">
    <property type="term" value="C:Golgi membrane"/>
    <property type="evidence" value="ECO:0007669"/>
    <property type="project" value="UniProtKB-SubCell"/>
</dbReference>
<evidence type="ECO:0000313" key="12">
    <source>
        <dbReference type="EMBL" id="KAJ6221118.1"/>
    </source>
</evidence>
<dbReference type="Proteomes" id="UP001142055">
    <property type="component" value="Chromosome 2"/>
</dbReference>
<evidence type="ECO:0000313" key="13">
    <source>
        <dbReference type="Proteomes" id="UP001142055"/>
    </source>
</evidence>
<sequence>MTITSYQPLQSFAQPPPPQQRKQAFTFTLMIMTVAFATLLTIIRLTISTDLTVQTFAPPTIFDVTNANLRHSVPNNHVQDNSIVKSNEKRSKLINNHKLLQRLHPISNEIDGTNRQQQKQQQQPIINKQNRSMIVNGDRNSSQKLLNVDNVGKVAQSSSTSGGGIILTADQRYEKEYRDDPETDPIESRILAKVPRKPKLVFDKIDLEEAKKMRIDKSEGCGEGNGSYADLMVIVNSAAYNFDARSAIRETWGKFAVERGAYFYFLVGSTDEKTIQDRIESEDRRYNDMLQASFFDSYHNLTLKTISMMRWVADHCSNIRYVLKVDDDMMLNMQHIADFAEINPNFHRVIIGKLAKRWRPHRDRRNKWYVPMAAFGGSFFPNFVTGPAYFFTGDAARPLYETAFNDQSPLYLEDVYMTGIVAEKAGIKRFNHALIRNIHLQVNECTYPKLMTSHKHKPDEIRSLWKLVYSKKCIPPKPTPTNTTAKTKVAAVPVQAQVQSKKT</sequence>
<name>A0A9Q0M717_BLOTA</name>
<proteinExistence type="inferred from homology"/>
<dbReference type="Gene3D" id="3.90.550.50">
    <property type="match status" value="1"/>
</dbReference>
<accession>A0A9Q0M717</accession>
<organism evidence="12 13">
    <name type="scientific">Blomia tropicalis</name>
    <name type="common">Mite</name>
    <dbReference type="NCBI Taxonomy" id="40697"/>
    <lineage>
        <taxon>Eukaryota</taxon>
        <taxon>Metazoa</taxon>
        <taxon>Ecdysozoa</taxon>
        <taxon>Arthropoda</taxon>
        <taxon>Chelicerata</taxon>
        <taxon>Arachnida</taxon>
        <taxon>Acari</taxon>
        <taxon>Acariformes</taxon>
        <taxon>Sarcoptiformes</taxon>
        <taxon>Astigmata</taxon>
        <taxon>Glycyphagoidea</taxon>
        <taxon>Echimyopodidae</taxon>
        <taxon>Blomia</taxon>
    </lineage>
</organism>
<dbReference type="EC" id="2.4.1.-" evidence="11"/>
<evidence type="ECO:0000256" key="1">
    <source>
        <dbReference type="ARBA" id="ARBA00004323"/>
    </source>
</evidence>